<name>A0AA39Z2X0_9PEZI</name>
<protein>
    <recommendedName>
        <fullName evidence="4">Extracellular membrane protein CFEM domain-containing protein</fullName>
    </recommendedName>
</protein>
<evidence type="ECO:0000313" key="3">
    <source>
        <dbReference type="Proteomes" id="UP001174997"/>
    </source>
</evidence>
<comment type="caution">
    <text evidence="2">The sequence shown here is derived from an EMBL/GenBank/DDBJ whole genome shotgun (WGS) entry which is preliminary data.</text>
</comment>
<evidence type="ECO:0008006" key="4">
    <source>
        <dbReference type="Google" id="ProtNLM"/>
    </source>
</evidence>
<gene>
    <name evidence="2" type="ORF">QBC41DRAFT_285195</name>
</gene>
<organism evidence="2 3">
    <name type="scientific">Cercophora samala</name>
    <dbReference type="NCBI Taxonomy" id="330535"/>
    <lineage>
        <taxon>Eukaryota</taxon>
        <taxon>Fungi</taxon>
        <taxon>Dikarya</taxon>
        <taxon>Ascomycota</taxon>
        <taxon>Pezizomycotina</taxon>
        <taxon>Sordariomycetes</taxon>
        <taxon>Sordariomycetidae</taxon>
        <taxon>Sordariales</taxon>
        <taxon>Lasiosphaeriaceae</taxon>
        <taxon>Cercophora</taxon>
    </lineage>
</organism>
<keyword evidence="1" id="KW-0732">Signal</keyword>
<sequence length="221" mass="22647">MRTSLLPLLAAWVALPATAQRIFINQVPAYSQLPPCAEAPLSNVIRNMVSGCGDGGRTTSYSCFCVSSSAKFESIISRVVSSKCMPSEPEATASALAVFDSYCHLSPQAAPALATQTPIPPENRPLFSSESTTTLGLSTLLLTTMEVDVSGTVTTALEALVTGGAAGKLVQSPPVTAASAPSRTQLAPIPSASLALSGAQKLGSQWIAPCLVLGGLGLMIL</sequence>
<evidence type="ECO:0000313" key="2">
    <source>
        <dbReference type="EMBL" id="KAK0662472.1"/>
    </source>
</evidence>
<accession>A0AA39Z2X0</accession>
<dbReference type="EMBL" id="JAULSY010000141">
    <property type="protein sequence ID" value="KAK0662472.1"/>
    <property type="molecule type" value="Genomic_DNA"/>
</dbReference>
<reference evidence="2" key="1">
    <citation type="submission" date="2023-06" db="EMBL/GenBank/DDBJ databases">
        <title>Genome-scale phylogeny and comparative genomics of the fungal order Sordariales.</title>
        <authorList>
            <consortium name="Lawrence Berkeley National Laboratory"/>
            <person name="Hensen N."/>
            <person name="Bonometti L."/>
            <person name="Westerberg I."/>
            <person name="Brannstrom I.O."/>
            <person name="Guillou S."/>
            <person name="Cros-Aarteil S."/>
            <person name="Calhoun S."/>
            <person name="Haridas S."/>
            <person name="Kuo A."/>
            <person name="Mondo S."/>
            <person name="Pangilinan J."/>
            <person name="Riley R."/>
            <person name="Labutti K."/>
            <person name="Andreopoulos B."/>
            <person name="Lipzen A."/>
            <person name="Chen C."/>
            <person name="Yanf M."/>
            <person name="Daum C."/>
            <person name="Ng V."/>
            <person name="Clum A."/>
            <person name="Steindorff A."/>
            <person name="Ohm R."/>
            <person name="Martin F."/>
            <person name="Silar P."/>
            <person name="Natvig D."/>
            <person name="Lalanne C."/>
            <person name="Gautier V."/>
            <person name="Ament-Velasquez S.L."/>
            <person name="Kruys A."/>
            <person name="Hutchinson M.I."/>
            <person name="Powell A.J."/>
            <person name="Barry K."/>
            <person name="Miller A.N."/>
            <person name="Grigoriev I.V."/>
            <person name="Debuchy R."/>
            <person name="Gladieux P."/>
            <person name="Thoren M.H."/>
            <person name="Johannesson H."/>
        </authorList>
    </citation>
    <scope>NUCLEOTIDE SEQUENCE</scope>
    <source>
        <strain evidence="2">CBS 307.81</strain>
    </source>
</reference>
<proteinExistence type="predicted"/>
<evidence type="ECO:0000256" key="1">
    <source>
        <dbReference type="SAM" id="SignalP"/>
    </source>
</evidence>
<dbReference type="AlphaFoldDB" id="A0AA39Z2X0"/>
<feature type="signal peptide" evidence="1">
    <location>
        <begin position="1"/>
        <end position="19"/>
    </location>
</feature>
<dbReference type="Proteomes" id="UP001174997">
    <property type="component" value="Unassembled WGS sequence"/>
</dbReference>
<feature type="chain" id="PRO_5041249320" description="Extracellular membrane protein CFEM domain-containing protein" evidence="1">
    <location>
        <begin position="20"/>
        <end position="221"/>
    </location>
</feature>
<keyword evidence="3" id="KW-1185">Reference proteome</keyword>